<dbReference type="RefSeq" id="WP_153481898.1">
    <property type="nucleotide sequence ID" value="NZ_JBEPDZ010000003.1"/>
</dbReference>
<protein>
    <submittedName>
        <fullName evidence="1">Uncharacterized protein</fullName>
    </submittedName>
</protein>
<proteinExistence type="predicted"/>
<gene>
    <name evidence="1" type="ORF">FF041_32125</name>
</gene>
<dbReference type="Proteomes" id="UP000419138">
    <property type="component" value="Unassembled WGS sequence"/>
</dbReference>
<reference evidence="1 2" key="1">
    <citation type="submission" date="2019-05" db="EMBL/GenBank/DDBJ databases">
        <title>Comparative genomics and metabolomics analyses of clavulanic acid producing Streptomyces species provides insight into specialized metabolism and evolution of beta-lactam biosynthetic gene clusters.</title>
        <authorList>
            <person name="Moore M.A."/>
            <person name="Cruz-Morales P."/>
            <person name="Barona Gomez F."/>
            <person name="Kapil T."/>
        </authorList>
    </citation>
    <scope>NUCLEOTIDE SEQUENCE [LARGE SCALE GENOMIC DNA]</scope>
    <source>
        <strain evidence="1 2">NRRL 5741</strain>
    </source>
</reference>
<sequence>MDEQTLGSLTVHRGRLDGQLYVRAEDVTALLRGIADSWTTHAEAGDAVWAPQGRADIPLDPHALHTLAEVLTVHADQFDVQCIALADREPDA</sequence>
<name>A0A646KRE1_STRJU</name>
<organism evidence="1 2">
    <name type="scientific">Streptomyces jumonjinensis</name>
    <dbReference type="NCBI Taxonomy" id="1945"/>
    <lineage>
        <taxon>Bacteria</taxon>
        <taxon>Bacillati</taxon>
        <taxon>Actinomycetota</taxon>
        <taxon>Actinomycetes</taxon>
        <taxon>Kitasatosporales</taxon>
        <taxon>Streptomycetaceae</taxon>
        <taxon>Streptomyces</taxon>
    </lineage>
</organism>
<dbReference type="AlphaFoldDB" id="A0A646KRE1"/>
<accession>A0A646KRE1</accession>
<dbReference type="EMBL" id="VCLA01000192">
    <property type="protein sequence ID" value="MQT04638.1"/>
    <property type="molecule type" value="Genomic_DNA"/>
</dbReference>
<evidence type="ECO:0000313" key="2">
    <source>
        <dbReference type="Proteomes" id="UP000419138"/>
    </source>
</evidence>
<comment type="caution">
    <text evidence="1">The sequence shown here is derived from an EMBL/GenBank/DDBJ whole genome shotgun (WGS) entry which is preliminary data.</text>
</comment>
<keyword evidence="2" id="KW-1185">Reference proteome</keyword>
<evidence type="ECO:0000313" key="1">
    <source>
        <dbReference type="EMBL" id="MQT04638.1"/>
    </source>
</evidence>
<dbReference type="OrthoDB" id="4264560at2"/>